<keyword evidence="2" id="KW-0378">Hydrolase</keyword>
<comment type="caution">
    <text evidence="2">The sequence shown here is derived from an EMBL/GenBank/DDBJ whole genome shotgun (WGS) entry which is preliminary data.</text>
</comment>
<evidence type="ECO:0000313" key="2">
    <source>
        <dbReference type="EMBL" id="TFK05924.1"/>
    </source>
</evidence>
<dbReference type="EMBL" id="QXTE01000107">
    <property type="protein sequence ID" value="TFK05924.1"/>
    <property type="molecule type" value="Genomic_DNA"/>
</dbReference>
<proteinExistence type="predicted"/>
<sequence>MEAPATGHQAASLCRSPPEPGLQPGTEHRKLLHNPSVPLSHGQFRHQPFTWFLDAQVAGSSLSPARPPEATGKLGAWEDPGLPKGPQRESERQGEEPVPVELVLPKAPQSQNLPSGRRQEGERS</sequence>
<dbReference type="GO" id="GO:0004177">
    <property type="term" value="F:aminopeptidase activity"/>
    <property type="evidence" value="ECO:0007669"/>
    <property type="project" value="UniProtKB-KW"/>
</dbReference>
<gene>
    <name evidence="2" type="ORF">DR999_PMT11563</name>
</gene>
<dbReference type="Proteomes" id="UP000297703">
    <property type="component" value="Unassembled WGS sequence"/>
</dbReference>
<protein>
    <submittedName>
        <fullName evidence="2">Methionine aminopeptidase 2</fullName>
    </submittedName>
</protein>
<accession>A0A4D9EI41</accession>
<keyword evidence="2" id="KW-0645">Protease</keyword>
<name>A0A4D9EI41_9SAUR</name>
<reference evidence="2 3" key="1">
    <citation type="submission" date="2019-04" db="EMBL/GenBank/DDBJ databases">
        <title>Draft genome of the big-headed turtle Platysternon megacephalum.</title>
        <authorList>
            <person name="Gong S."/>
        </authorList>
    </citation>
    <scope>NUCLEOTIDE SEQUENCE [LARGE SCALE GENOMIC DNA]</scope>
    <source>
        <strain evidence="2">DO16091913</strain>
        <tissue evidence="2">Muscle</tissue>
    </source>
</reference>
<evidence type="ECO:0000256" key="1">
    <source>
        <dbReference type="SAM" id="MobiDB-lite"/>
    </source>
</evidence>
<dbReference type="AlphaFoldDB" id="A0A4D9EI41"/>
<organism evidence="2 3">
    <name type="scientific">Platysternon megacephalum</name>
    <name type="common">big-headed turtle</name>
    <dbReference type="NCBI Taxonomy" id="55544"/>
    <lineage>
        <taxon>Eukaryota</taxon>
        <taxon>Metazoa</taxon>
        <taxon>Chordata</taxon>
        <taxon>Craniata</taxon>
        <taxon>Vertebrata</taxon>
        <taxon>Euteleostomi</taxon>
        <taxon>Archelosauria</taxon>
        <taxon>Testudinata</taxon>
        <taxon>Testudines</taxon>
        <taxon>Cryptodira</taxon>
        <taxon>Durocryptodira</taxon>
        <taxon>Testudinoidea</taxon>
        <taxon>Platysternidae</taxon>
        <taxon>Platysternon</taxon>
    </lineage>
</organism>
<feature type="region of interest" description="Disordered" evidence="1">
    <location>
        <begin position="1"/>
        <end position="43"/>
    </location>
</feature>
<keyword evidence="2" id="KW-0031">Aminopeptidase</keyword>
<feature type="compositionally biased region" description="Basic and acidic residues" evidence="1">
    <location>
        <begin position="86"/>
        <end position="95"/>
    </location>
</feature>
<feature type="region of interest" description="Disordered" evidence="1">
    <location>
        <begin position="60"/>
        <end position="124"/>
    </location>
</feature>
<reference evidence="2 3" key="2">
    <citation type="submission" date="2019-04" db="EMBL/GenBank/DDBJ databases">
        <title>The genome sequence of big-headed turtle.</title>
        <authorList>
            <person name="Gong S."/>
        </authorList>
    </citation>
    <scope>NUCLEOTIDE SEQUENCE [LARGE SCALE GENOMIC DNA]</scope>
    <source>
        <strain evidence="2">DO16091913</strain>
        <tissue evidence="2">Muscle</tissue>
    </source>
</reference>
<evidence type="ECO:0000313" key="3">
    <source>
        <dbReference type="Proteomes" id="UP000297703"/>
    </source>
</evidence>
<keyword evidence="3" id="KW-1185">Reference proteome</keyword>